<feature type="region of interest" description="Disordered" evidence="1">
    <location>
        <begin position="95"/>
        <end position="160"/>
    </location>
</feature>
<keyword evidence="3" id="KW-1185">Reference proteome</keyword>
<dbReference type="RefSeq" id="XP_047783908.1">
    <property type="nucleotide sequence ID" value="XM_047917126.1"/>
</dbReference>
<dbReference type="Proteomes" id="UP000814176">
    <property type="component" value="Unassembled WGS sequence"/>
</dbReference>
<dbReference type="InterPro" id="IPR049588">
    <property type="entry name" value="DHX8_GH2-like"/>
</dbReference>
<reference evidence="2 3" key="1">
    <citation type="journal article" date="2021" name="Environ. Microbiol.">
        <title>Gene family expansions and transcriptome signatures uncover fungal adaptations to wood decay.</title>
        <authorList>
            <person name="Hage H."/>
            <person name="Miyauchi S."/>
            <person name="Viragh M."/>
            <person name="Drula E."/>
            <person name="Min B."/>
            <person name="Chaduli D."/>
            <person name="Navarro D."/>
            <person name="Favel A."/>
            <person name="Norest M."/>
            <person name="Lesage-Meessen L."/>
            <person name="Balint B."/>
            <person name="Merenyi Z."/>
            <person name="de Eugenio L."/>
            <person name="Morin E."/>
            <person name="Martinez A.T."/>
            <person name="Baldrian P."/>
            <person name="Stursova M."/>
            <person name="Martinez M.J."/>
            <person name="Novotny C."/>
            <person name="Magnuson J.K."/>
            <person name="Spatafora J.W."/>
            <person name="Maurice S."/>
            <person name="Pangilinan J."/>
            <person name="Andreopoulos W."/>
            <person name="LaButti K."/>
            <person name="Hundley H."/>
            <person name="Na H."/>
            <person name="Kuo A."/>
            <person name="Barry K."/>
            <person name="Lipzen A."/>
            <person name="Henrissat B."/>
            <person name="Riley R."/>
            <person name="Ahrendt S."/>
            <person name="Nagy L.G."/>
            <person name="Grigoriev I.V."/>
            <person name="Martin F."/>
            <person name="Rosso M.N."/>
        </authorList>
    </citation>
    <scope>NUCLEOTIDE SEQUENCE [LARGE SCALE GENOMIC DNA]</scope>
    <source>
        <strain evidence="2 3">CIRM-BRFM 1785</strain>
    </source>
</reference>
<protein>
    <submittedName>
        <fullName evidence="2">Uncharacterized protein</fullName>
    </submittedName>
</protein>
<organism evidence="2 3">
    <name type="scientific">Rhodofomes roseus</name>
    <dbReference type="NCBI Taxonomy" id="34475"/>
    <lineage>
        <taxon>Eukaryota</taxon>
        <taxon>Fungi</taxon>
        <taxon>Dikarya</taxon>
        <taxon>Basidiomycota</taxon>
        <taxon>Agaricomycotina</taxon>
        <taxon>Agaricomycetes</taxon>
        <taxon>Polyporales</taxon>
        <taxon>Rhodofomes</taxon>
    </lineage>
</organism>
<dbReference type="GeneID" id="71997858"/>
<dbReference type="EMBL" id="JADCUA010000002">
    <property type="protein sequence ID" value="KAH9842861.1"/>
    <property type="molecule type" value="Genomic_DNA"/>
</dbReference>
<gene>
    <name evidence="2" type="ORF">C8Q71DRAFT_224610</name>
</gene>
<dbReference type="CDD" id="cd21691">
    <property type="entry name" value="GH2-like_DHX8"/>
    <property type="match status" value="1"/>
</dbReference>
<feature type="compositionally biased region" description="Basic and acidic residues" evidence="1">
    <location>
        <begin position="150"/>
        <end position="160"/>
    </location>
</feature>
<evidence type="ECO:0000256" key="1">
    <source>
        <dbReference type="SAM" id="MobiDB-lite"/>
    </source>
</evidence>
<evidence type="ECO:0000313" key="3">
    <source>
        <dbReference type="Proteomes" id="UP000814176"/>
    </source>
</evidence>
<evidence type="ECO:0000313" key="2">
    <source>
        <dbReference type="EMBL" id="KAH9842861.1"/>
    </source>
</evidence>
<sequence length="160" mass="17643">MADADLYNLEFLSLVLKITQEIDNHSGINDKTLAEFVIDLHEQSKTLSVFKQKLKDAGANFPDSFVENVDRLILRLHPKLEKPLAGDKENVAADAGVLDEGNKEETHVSWSRSEGSGVGAWHGEGHCHEGGQRPHVPVQFEGAAKRARGRPAEGERSPKR</sequence>
<feature type="compositionally biased region" description="Basic and acidic residues" evidence="1">
    <location>
        <begin position="123"/>
        <end position="132"/>
    </location>
</feature>
<accession>A0ABQ8KVM2</accession>
<proteinExistence type="predicted"/>
<name>A0ABQ8KVM2_9APHY</name>
<comment type="caution">
    <text evidence="2">The sequence shown here is derived from an EMBL/GenBank/DDBJ whole genome shotgun (WGS) entry which is preliminary data.</text>
</comment>